<evidence type="ECO:0000256" key="1">
    <source>
        <dbReference type="SAM" id="Phobius"/>
    </source>
</evidence>
<comment type="caution">
    <text evidence="2">The sequence shown here is derived from an EMBL/GenBank/DDBJ whole genome shotgun (WGS) entry which is preliminary data.</text>
</comment>
<accession>A0A9D2CMU3</accession>
<dbReference type="EMBL" id="DXCM01000077">
    <property type="protein sequence ID" value="HIY93344.1"/>
    <property type="molecule type" value="Genomic_DNA"/>
</dbReference>
<feature type="transmembrane region" description="Helical" evidence="1">
    <location>
        <begin position="5"/>
        <end position="23"/>
    </location>
</feature>
<protein>
    <recommendedName>
        <fullName evidence="4">Immunity protein</fullName>
    </recommendedName>
</protein>
<sequence length="69" mass="7681">MGFTIGKYIVGVAMILLGIYQIFNSHKYVREIQKDGNKTTSHFVGYAVWSSFAFGLIIIGIGMSIMSMK</sequence>
<dbReference type="AlphaFoldDB" id="A0A9D2CMU3"/>
<proteinExistence type="predicted"/>
<evidence type="ECO:0008006" key="4">
    <source>
        <dbReference type="Google" id="ProtNLM"/>
    </source>
</evidence>
<reference evidence="2" key="1">
    <citation type="journal article" date="2021" name="PeerJ">
        <title>Extensive microbial diversity within the chicken gut microbiome revealed by metagenomics and culture.</title>
        <authorList>
            <person name="Gilroy R."/>
            <person name="Ravi A."/>
            <person name="Getino M."/>
            <person name="Pursley I."/>
            <person name="Horton D.L."/>
            <person name="Alikhan N.F."/>
            <person name="Baker D."/>
            <person name="Gharbi K."/>
            <person name="Hall N."/>
            <person name="Watson M."/>
            <person name="Adriaenssens E.M."/>
            <person name="Foster-Nyarko E."/>
            <person name="Jarju S."/>
            <person name="Secka A."/>
            <person name="Antonio M."/>
            <person name="Oren A."/>
            <person name="Chaudhuri R.R."/>
            <person name="La Ragione R."/>
            <person name="Hildebrand F."/>
            <person name="Pallen M.J."/>
        </authorList>
    </citation>
    <scope>NUCLEOTIDE SEQUENCE</scope>
    <source>
        <strain evidence="2">3204</strain>
    </source>
</reference>
<dbReference type="Proteomes" id="UP000824013">
    <property type="component" value="Unassembled WGS sequence"/>
</dbReference>
<reference evidence="2" key="2">
    <citation type="submission" date="2021-04" db="EMBL/GenBank/DDBJ databases">
        <authorList>
            <person name="Gilroy R."/>
        </authorList>
    </citation>
    <scope>NUCLEOTIDE SEQUENCE</scope>
    <source>
        <strain evidence="2">3204</strain>
    </source>
</reference>
<gene>
    <name evidence="2" type="ORF">H9820_10435</name>
</gene>
<organism evidence="2 3">
    <name type="scientific">Candidatus Companilactobacillus pullicola</name>
    <dbReference type="NCBI Taxonomy" id="2838523"/>
    <lineage>
        <taxon>Bacteria</taxon>
        <taxon>Bacillati</taxon>
        <taxon>Bacillota</taxon>
        <taxon>Bacilli</taxon>
        <taxon>Lactobacillales</taxon>
        <taxon>Lactobacillaceae</taxon>
        <taxon>Companilactobacillus</taxon>
    </lineage>
</organism>
<name>A0A9D2CMU3_9LACO</name>
<keyword evidence="1" id="KW-0472">Membrane</keyword>
<keyword evidence="1" id="KW-1133">Transmembrane helix</keyword>
<feature type="transmembrane region" description="Helical" evidence="1">
    <location>
        <begin position="43"/>
        <end position="66"/>
    </location>
</feature>
<keyword evidence="1" id="KW-0812">Transmembrane</keyword>
<evidence type="ECO:0000313" key="3">
    <source>
        <dbReference type="Proteomes" id="UP000824013"/>
    </source>
</evidence>
<evidence type="ECO:0000313" key="2">
    <source>
        <dbReference type="EMBL" id="HIY93344.1"/>
    </source>
</evidence>